<dbReference type="InterPro" id="IPR007214">
    <property type="entry name" value="YbaK/aa-tRNA-synth-assoc-dom"/>
</dbReference>
<dbReference type="InterPro" id="IPR036754">
    <property type="entry name" value="YbaK/aa-tRNA-synt-asso_dom_sf"/>
</dbReference>
<feature type="domain" description="YbaK/aminoacyl-tRNA synthetase-associated" evidence="5">
    <location>
        <begin position="38"/>
        <end position="148"/>
    </location>
</feature>
<evidence type="ECO:0000256" key="4">
    <source>
        <dbReference type="PIRNR" id="PIRNR006181"/>
    </source>
</evidence>
<dbReference type="EMBL" id="JARPZN010000007">
    <property type="protein sequence ID" value="MDT2690711.1"/>
    <property type="molecule type" value="Genomic_DNA"/>
</dbReference>
<reference evidence="6 11" key="3">
    <citation type="submission" date="2023-06" db="EMBL/GenBank/DDBJ databases">
        <title>Acute promotion of culturable opportunistic pathogens and persistent increase of antibiotic resistance following antibiotic exposure in mouse gut microbiota.</title>
        <authorList>
            <person name="Li L."/>
            <person name="Wang B."/>
            <person name="Sun Y."/>
            <person name="Wang M."/>
            <person name="Xu H."/>
        </authorList>
    </citation>
    <scope>NUCLEOTIDE SEQUENCE [LARGE SCALE GENOMIC DNA]</scope>
    <source>
        <strain evidence="6 11">CRI2_2</strain>
    </source>
</reference>
<evidence type="ECO:0000256" key="3">
    <source>
        <dbReference type="ARBA" id="ARBA00023239"/>
    </source>
</evidence>
<dbReference type="EMBL" id="JASUBT010000019">
    <property type="protein sequence ID" value="MDL4937456.1"/>
    <property type="molecule type" value="Genomic_DNA"/>
</dbReference>
<evidence type="ECO:0000313" key="10">
    <source>
        <dbReference type="Proteomes" id="UP001183682"/>
    </source>
</evidence>
<evidence type="ECO:0000313" key="8">
    <source>
        <dbReference type="EMBL" id="QOG26837.1"/>
    </source>
</evidence>
<dbReference type="PANTHER" id="PTHR30411">
    <property type="entry name" value="CYTOPLASMIC PROTEIN"/>
    <property type="match status" value="1"/>
</dbReference>
<sequence length="163" mass="17984">MAKVKKTNAIRMVEQKKFSYQEYTYEWSEDHLDAGSVAQQIAHPEAIYKTLVAVGNKTGPIVAVIPGDHELDLKKIAKASGNKKVEMLHLRDLEETTGYIRGGCSPIGMKKLFPTYIDESAQHLEEIIISAGKRGLQIGLSPTDLSKLVRGQFVSLTAISEVD</sequence>
<dbReference type="EC" id="4.2.-.-" evidence="4"/>
<dbReference type="EMBL" id="CP050485">
    <property type="protein sequence ID" value="QOG26837.1"/>
    <property type="molecule type" value="Genomic_DNA"/>
</dbReference>
<gene>
    <name evidence="7" type="primary">ybaK</name>
    <name evidence="8" type="ORF">EGM181_05990</name>
    <name evidence="7" type="ORF">P7E30_10930</name>
    <name evidence="6" type="ORF">QRX88_17280</name>
</gene>
<dbReference type="Proteomes" id="UP001183682">
    <property type="component" value="Unassembled WGS sequence"/>
</dbReference>
<keyword evidence="3 4" id="KW-0456">Lyase</keyword>
<dbReference type="Proteomes" id="UP000516696">
    <property type="component" value="Chromosome"/>
</dbReference>
<keyword evidence="2 4" id="KW-0648">Protein biosynthesis</keyword>
<dbReference type="SUPFAM" id="SSF55826">
    <property type="entry name" value="YbaK/ProRS associated domain"/>
    <property type="match status" value="1"/>
</dbReference>
<evidence type="ECO:0000259" key="5">
    <source>
        <dbReference type="Pfam" id="PF04073"/>
    </source>
</evidence>
<protein>
    <recommendedName>
        <fullName evidence="4">Cys-tRNA(Pro)/Cys-tRNA(Cys) deacylase</fullName>
        <ecNumber evidence="4">4.2.-.-</ecNumber>
    </recommendedName>
</protein>
<reference evidence="7" key="2">
    <citation type="submission" date="2023-03" db="EMBL/GenBank/DDBJ databases">
        <authorList>
            <person name="Shen W."/>
            <person name="Cai J."/>
        </authorList>
    </citation>
    <scope>NUCLEOTIDE SEQUENCE</scope>
    <source>
        <strain evidence="7">K69-2</strain>
    </source>
</reference>
<dbReference type="RefSeq" id="WP_103301301.1">
    <property type="nucleotide sequence ID" value="NZ_CAKODH010000011.1"/>
</dbReference>
<evidence type="ECO:0000313" key="9">
    <source>
        <dbReference type="Proteomes" id="UP000516696"/>
    </source>
</evidence>
<evidence type="ECO:0000313" key="7">
    <source>
        <dbReference type="EMBL" id="MDT2690711.1"/>
    </source>
</evidence>
<evidence type="ECO:0000256" key="1">
    <source>
        <dbReference type="ARBA" id="ARBA00009798"/>
    </source>
</evidence>
<comment type="similarity">
    <text evidence="1 4">Belongs to the prolyl-tRNA editing family. YbaK/EbsC subfamily.</text>
</comment>
<dbReference type="Gene3D" id="3.90.960.10">
    <property type="entry name" value="YbaK/aminoacyl-tRNA synthetase-associated domain"/>
    <property type="match status" value="1"/>
</dbReference>
<dbReference type="GO" id="GO:0006412">
    <property type="term" value="P:translation"/>
    <property type="evidence" value="ECO:0007669"/>
    <property type="project" value="UniProtKB-KW"/>
</dbReference>
<dbReference type="InterPro" id="IPR004369">
    <property type="entry name" value="Prolyl-tRNA_editing_YbaK/EbsC"/>
</dbReference>
<reference evidence="8 9" key="1">
    <citation type="submission" date="2020-03" db="EMBL/GenBank/DDBJ databases">
        <title>Characterization of ganglioside-mimicking enterococci.</title>
        <authorList>
            <person name="Patry R.T."/>
            <person name="Nothaft H."/>
            <person name="Bridger R."/>
            <person name="Shajahan A."/>
            <person name="Huynh S."/>
            <person name="Sanchez S."/>
            <person name="Azadi P."/>
            <person name="Cooper K."/>
            <person name="Miller W.G."/>
            <person name="Parker C.T."/>
            <person name="Wells L."/>
            <person name="Szymanski C.M."/>
        </authorList>
    </citation>
    <scope>NUCLEOTIDE SEQUENCE [LARGE SCALE GENOMIC DNA]</scope>
    <source>
        <strain evidence="8 9">EGM181</strain>
    </source>
</reference>
<dbReference type="Proteomes" id="UP001241571">
    <property type="component" value="Unassembled WGS sequence"/>
</dbReference>
<dbReference type="GO" id="GO:0016829">
    <property type="term" value="F:lyase activity"/>
    <property type="evidence" value="ECO:0007669"/>
    <property type="project" value="UniProtKB-KW"/>
</dbReference>
<name>A0A2K3QRS5_ENTGA</name>
<dbReference type="PIRSF" id="PIRSF006181">
    <property type="entry name" value="EbsC_YbaK"/>
    <property type="match status" value="1"/>
</dbReference>
<accession>A0A2K3QRS5</accession>
<evidence type="ECO:0000256" key="2">
    <source>
        <dbReference type="ARBA" id="ARBA00022917"/>
    </source>
</evidence>
<dbReference type="Pfam" id="PF04073">
    <property type="entry name" value="tRNA_edit"/>
    <property type="match status" value="1"/>
</dbReference>
<dbReference type="AlphaFoldDB" id="A0A2K3QRS5"/>
<organism evidence="7 10">
    <name type="scientific">Enterococcus gallinarum</name>
    <dbReference type="NCBI Taxonomy" id="1353"/>
    <lineage>
        <taxon>Bacteria</taxon>
        <taxon>Bacillati</taxon>
        <taxon>Bacillota</taxon>
        <taxon>Bacilli</taxon>
        <taxon>Lactobacillales</taxon>
        <taxon>Enterococcaceae</taxon>
        <taxon>Enterococcus</taxon>
    </lineage>
</organism>
<proteinExistence type="inferred from homology"/>
<dbReference type="PANTHER" id="PTHR30411:SF0">
    <property type="entry name" value="CYS-TRNA(PRO)_CYS-TRNA(CYS) DEACYLASE YBAK"/>
    <property type="match status" value="1"/>
</dbReference>
<evidence type="ECO:0000313" key="11">
    <source>
        <dbReference type="Proteomes" id="UP001241571"/>
    </source>
</evidence>
<dbReference type="CDD" id="cd00002">
    <property type="entry name" value="YbaK_deacylase"/>
    <property type="match status" value="1"/>
</dbReference>
<dbReference type="GO" id="GO:0002161">
    <property type="term" value="F:aminoacyl-tRNA deacylase activity"/>
    <property type="evidence" value="ECO:0007669"/>
    <property type="project" value="InterPro"/>
</dbReference>
<dbReference type="NCBIfam" id="TIGR00011">
    <property type="entry name" value="YbaK_EbsC"/>
    <property type="match status" value="1"/>
</dbReference>
<evidence type="ECO:0000313" key="6">
    <source>
        <dbReference type="EMBL" id="MDL4937456.1"/>
    </source>
</evidence>